<evidence type="ECO:0000259" key="2">
    <source>
        <dbReference type="Pfam" id="PF07883"/>
    </source>
</evidence>
<accession>A0A2A7UXF3</accession>
<dbReference type="InterPro" id="IPR011051">
    <property type="entry name" value="RmlC_Cupin_sf"/>
</dbReference>
<dbReference type="CDD" id="cd02224">
    <property type="entry name" value="cupin_SPO2919-like"/>
    <property type="match status" value="1"/>
</dbReference>
<dbReference type="InterPro" id="IPR013096">
    <property type="entry name" value="Cupin_2"/>
</dbReference>
<dbReference type="OrthoDB" id="116921at2"/>
<dbReference type="PANTHER" id="PTHR35848:SF9">
    <property type="entry name" value="SLL1358 PROTEIN"/>
    <property type="match status" value="1"/>
</dbReference>
<dbReference type="EMBL" id="PDEA01000001">
    <property type="protein sequence ID" value="PEH89923.1"/>
    <property type="molecule type" value="Genomic_DNA"/>
</dbReference>
<dbReference type="Proteomes" id="UP000220246">
    <property type="component" value="Unassembled WGS sequence"/>
</dbReference>
<feature type="domain" description="Cupin type-2" evidence="2">
    <location>
        <begin position="56"/>
        <end position="126"/>
    </location>
</feature>
<comment type="caution">
    <text evidence="3">The sequence shown here is derived from an EMBL/GenBank/DDBJ whole genome shotgun (WGS) entry which is preliminary data.</text>
</comment>
<dbReference type="AlphaFoldDB" id="A0A2A7UXF3"/>
<evidence type="ECO:0000256" key="1">
    <source>
        <dbReference type="ARBA" id="ARBA00022723"/>
    </source>
</evidence>
<sequence>MEETELNQSQDFIEAASAPLRTKSSNYPETFAQRMMGRDKRPIGDLFGITQFGVNLTTLHPGAVSALHHQHTLQDEFIYVLAGEVTLYTGTQEHILKSGMCAGFRAGGQAHHLRNCSASDATYIEIGSRVDGDAVSYPEDDLVAVMGADGKWSFEHKNGQPY</sequence>
<keyword evidence="4" id="KW-1185">Reference proteome</keyword>
<dbReference type="Gene3D" id="2.60.120.10">
    <property type="entry name" value="Jelly Rolls"/>
    <property type="match status" value="1"/>
</dbReference>
<dbReference type="SUPFAM" id="SSF51182">
    <property type="entry name" value="RmlC-like cupins"/>
    <property type="match status" value="1"/>
</dbReference>
<evidence type="ECO:0000313" key="4">
    <source>
        <dbReference type="Proteomes" id="UP000220246"/>
    </source>
</evidence>
<dbReference type="InterPro" id="IPR051610">
    <property type="entry name" value="GPI/OXD"/>
</dbReference>
<gene>
    <name evidence="3" type="ORF">CRM82_16090</name>
</gene>
<dbReference type="GO" id="GO:0046872">
    <property type="term" value="F:metal ion binding"/>
    <property type="evidence" value="ECO:0007669"/>
    <property type="project" value="UniProtKB-KW"/>
</dbReference>
<evidence type="ECO:0000313" key="3">
    <source>
        <dbReference type="EMBL" id="PEH89923.1"/>
    </source>
</evidence>
<dbReference type="PANTHER" id="PTHR35848">
    <property type="entry name" value="OXALATE-BINDING PROTEIN"/>
    <property type="match status" value="1"/>
</dbReference>
<reference evidence="4" key="1">
    <citation type="submission" date="2017-09" db="EMBL/GenBank/DDBJ databases">
        <title>FDA dAtabase for Regulatory Grade micrObial Sequences (FDA-ARGOS): Supporting development and validation of Infectious Disease Dx tests.</title>
        <authorList>
            <person name="Minogue T."/>
            <person name="Wolcott M."/>
            <person name="Wasieloski L."/>
            <person name="Aguilar W."/>
            <person name="Moore D."/>
            <person name="Tallon L."/>
            <person name="Sadzewicz L."/>
            <person name="Ott S."/>
            <person name="Zhao X."/>
            <person name="Nagaraj S."/>
            <person name="Vavikolanu K."/>
            <person name="Aluvathingal J."/>
            <person name="Nadendla S."/>
            <person name="Sichtig H."/>
        </authorList>
    </citation>
    <scope>NUCLEOTIDE SEQUENCE [LARGE SCALE GENOMIC DNA]</scope>
    <source>
        <strain evidence="4">FDAARGOS_394</strain>
    </source>
</reference>
<proteinExistence type="predicted"/>
<dbReference type="Pfam" id="PF07883">
    <property type="entry name" value="Cupin_2"/>
    <property type="match status" value="1"/>
</dbReference>
<name>A0A2A7UXF3_COMTR</name>
<organism evidence="3 4">
    <name type="scientific">Comamonas terrigena</name>
    <dbReference type="NCBI Taxonomy" id="32013"/>
    <lineage>
        <taxon>Bacteria</taxon>
        <taxon>Pseudomonadati</taxon>
        <taxon>Pseudomonadota</taxon>
        <taxon>Betaproteobacteria</taxon>
        <taxon>Burkholderiales</taxon>
        <taxon>Comamonadaceae</taxon>
        <taxon>Comamonas</taxon>
    </lineage>
</organism>
<keyword evidence="1" id="KW-0479">Metal-binding</keyword>
<protein>
    <submittedName>
        <fullName evidence="3">Cupin domain-containing protein</fullName>
    </submittedName>
</protein>
<dbReference type="InterPro" id="IPR014710">
    <property type="entry name" value="RmlC-like_jellyroll"/>
</dbReference>